<protein>
    <recommendedName>
        <fullName evidence="1">Glycosyl transferase family 1 domain-containing protein</fullName>
    </recommendedName>
</protein>
<evidence type="ECO:0000259" key="1">
    <source>
        <dbReference type="Pfam" id="PF00534"/>
    </source>
</evidence>
<evidence type="ECO:0000313" key="2">
    <source>
        <dbReference type="EMBL" id="GAH86382.1"/>
    </source>
</evidence>
<dbReference type="InterPro" id="IPR001296">
    <property type="entry name" value="Glyco_trans_1"/>
</dbReference>
<proteinExistence type="predicted"/>
<feature type="non-terminal residue" evidence="2">
    <location>
        <position position="1"/>
    </location>
</feature>
<dbReference type="PANTHER" id="PTHR12526">
    <property type="entry name" value="GLYCOSYLTRANSFERASE"/>
    <property type="match status" value="1"/>
</dbReference>
<sequence length="229" mass="26052">QINYNINKVHWLPNGIIPPKNSHALSLEEKELIINELNLNSHLDKDDFIIIYVGNMIFQQKVKGMIDFLTGFNNFIVKINPDGLKRGIKLLFIGEGLHSHLLEQKIREFELENHVFLLGRRDDVNIILTISDLLALTSYIEGFPNVILEAMSSKVPCIGTNVGGIKSLIGDTGYLVKPGDIEGIEKKVFNFYKLSELEKIKLGKRAFDRIKNNFDLEIIGKKLFDLYNA</sequence>
<name>X1IXD0_9ZZZZ</name>
<dbReference type="Pfam" id="PF00534">
    <property type="entry name" value="Glycos_transf_1"/>
    <property type="match status" value="1"/>
</dbReference>
<dbReference type="SUPFAM" id="SSF53756">
    <property type="entry name" value="UDP-Glycosyltransferase/glycogen phosphorylase"/>
    <property type="match status" value="1"/>
</dbReference>
<dbReference type="PANTHER" id="PTHR12526:SF630">
    <property type="entry name" value="GLYCOSYLTRANSFERASE"/>
    <property type="match status" value="1"/>
</dbReference>
<accession>X1IXD0</accession>
<dbReference type="EMBL" id="BARU01035957">
    <property type="protein sequence ID" value="GAH86382.1"/>
    <property type="molecule type" value="Genomic_DNA"/>
</dbReference>
<comment type="caution">
    <text evidence="2">The sequence shown here is derived from an EMBL/GenBank/DDBJ whole genome shotgun (WGS) entry which is preliminary data.</text>
</comment>
<reference evidence="2" key="1">
    <citation type="journal article" date="2014" name="Front. Microbiol.">
        <title>High frequency of phylogenetically diverse reductive dehalogenase-homologous genes in deep subseafloor sedimentary metagenomes.</title>
        <authorList>
            <person name="Kawai M."/>
            <person name="Futagami T."/>
            <person name="Toyoda A."/>
            <person name="Takaki Y."/>
            <person name="Nishi S."/>
            <person name="Hori S."/>
            <person name="Arai W."/>
            <person name="Tsubouchi T."/>
            <person name="Morono Y."/>
            <person name="Uchiyama I."/>
            <person name="Ito T."/>
            <person name="Fujiyama A."/>
            <person name="Inagaki F."/>
            <person name="Takami H."/>
        </authorList>
    </citation>
    <scope>NUCLEOTIDE SEQUENCE</scope>
    <source>
        <strain evidence="2">Expedition CK06-06</strain>
    </source>
</reference>
<dbReference type="GO" id="GO:0016757">
    <property type="term" value="F:glycosyltransferase activity"/>
    <property type="evidence" value="ECO:0007669"/>
    <property type="project" value="InterPro"/>
</dbReference>
<organism evidence="2">
    <name type="scientific">marine sediment metagenome</name>
    <dbReference type="NCBI Taxonomy" id="412755"/>
    <lineage>
        <taxon>unclassified sequences</taxon>
        <taxon>metagenomes</taxon>
        <taxon>ecological metagenomes</taxon>
    </lineage>
</organism>
<feature type="domain" description="Glycosyl transferase family 1" evidence="1">
    <location>
        <begin position="42"/>
        <end position="198"/>
    </location>
</feature>
<gene>
    <name evidence="2" type="ORF">S03H2_56226</name>
</gene>
<dbReference type="Gene3D" id="3.40.50.2000">
    <property type="entry name" value="Glycogen Phosphorylase B"/>
    <property type="match status" value="2"/>
</dbReference>
<dbReference type="AlphaFoldDB" id="X1IXD0"/>